<dbReference type="SUPFAM" id="SSF75704">
    <property type="entry name" value="Mitotic arrest deficient-like 1, Mad1"/>
    <property type="match status" value="1"/>
</dbReference>
<dbReference type="GO" id="GO:0007094">
    <property type="term" value="P:mitotic spindle assembly checkpoint signaling"/>
    <property type="evidence" value="ECO:0007669"/>
    <property type="project" value="InterPro"/>
</dbReference>
<gene>
    <name evidence="9" type="ORF">NDU88_001479</name>
</gene>
<comment type="similarity">
    <text evidence="2">Belongs to the MAD1 family.</text>
</comment>
<keyword evidence="7" id="KW-0175">Coiled coil</keyword>
<feature type="coiled-coil region" evidence="7">
    <location>
        <begin position="459"/>
        <end position="605"/>
    </location>
</feature>
<keyword evidence="6" id="KW-0131">Cell cycle</keyword>
<keyword evidence="3" id="KW-0132">Cell division</keyword>
<proteinExistence type="inferred from homology"/>
<feature type="coiled-coil region" evidence="7">
    <location>
        <begin position="72"/>
        <end position="344"/>
    </location>
</feature>
<evidence type="ECO:0000256" key="5">
    <source>
        <dbReference type="ARBA" id="ARBA00023242"/>
    </source>
</evidence>
<evidence type="ECO:0000256" key="7">
    <source>
        <dbReference type="SAM" id="Coils"/>
    </source>
</evidence>
<dbReference type="GO" id="GO:0000776">
    <property type="term" value="C:kinetochore"/>
    <property type="evidence" value="ECO:0007669"/>
    <property type="project" value="TreeGrafter"/>
</dbReference>
<organism evidence="9 10">
    <name type="scientific">Pleurodeles waltl</name>
    <name type="common">Iberian ribbed newt</name>
    <dbReference type="NCBI Taxonomy" id="8319"/>
    <lineage>
        <taxon>Eukaryota</taxon>
        <taxon>Metazoa</taxon>
        <taxon>Chordata</taxon>
        <taxon>Craniata</taxon>
        <taxon>Vertebrata</taxon>
        <taxon>Euteleostomi</taxon>
        <taxon>Amphibia</taxon>
        <taxon>Batrachia</taxon>
        <taxon>Caudata</taxon>
        <taxon>Salamandroidea</taxon>
        <taxon>Salamandridae</taxon>
        <taxon>Pleurodelinae</taxon>
        <taxon>Pleurodeles</taxon>
    </lineage>
</organism>
<dbReference type="InterPro" id="IPR008672">
    <property type="entry name" value="Mad1"/>
</dbReference>
<evidence type="ECO:0008006" key="11">
    <source>
        <dbReference type="Google" id="ProtNLM"/>
    </source>
</evidence>
<evidence type="ECO:0000313" key="9">
    <source>
        <dbReference type="EMBL" id="KAJ1096336.1"/>
    </source>
</evidence>
<feature type="region of interest" description="Disordered" evidence="8">
    <location>
        <begin position="1"/>
        <end position="23"/>
    </location>
</feature>
<accession>A0AAV7LXR7</accession>
<dbReference type="PANTHER" id="PTHR23168">
    <property type="entry name" value="MITOTIC SPINDLE ASSEMBLY CHECKPOINT PROTEIN MAD1 MITOTIC ARREST DEFICIENT-LIKE PROTEIN 1"/>
    <property type="match status" value="1"/>
</dbReference>
<dbReference type="AlphaFoldDB" id="A0AAV7LXR7"/>
<dbReference type="EMBL" id="JANPWB010000014">
    <property type="protein sequence ID" value="KAJ1096336.1"/>
    <property type="molecule type" value="Genomic_DNA"/>
</dbReference>
<dbReference type="Gene3D" id="6.10.250.90">
    <property type="match status" value="1"/>
</dbReference>
<evidence type="ECO:0000313" key="10">
    <source>
        <dbReference type="Proteomes" id="UP001066276"/>
    </source>
</evidence>
<dbReference type="GO" id="GO:0072686">
    <property type="term" value="C:mitotic spindle"/>
    <property type="evidence" value="ECO:0007669"/>
    <property type="project" value="TreeGrafter"/>
</dbReference>
<name>A0AAV7LXR7_PLEWA</name>
<dbReference type="GO" id="GO:0005635">
    <property type="term" value="C:nuclear envelope"/>
    <property type="evidence" value="ECO:0007669"/>
    <property type="project" value="TreeGrafter"/>
</dbReference>
<dbReference type="GO" id="GO:0051301">
    <property type="term" value="P:cell division"/>
    <property type="evidence" value="ECO:0007669"/>
    <property type="project" value="UniProtKB-KW"/>
</dbReference>
<evidence type="ECO:0000256" key="8">
    <source>
        <dbReference type="SAM" id="MobiDB-lite"/>
    </source>
</evidence>
<feature type="coiled-coil region" evidence="7">
    <location>
        <begin position="383"/>
        <end position="431"/>
    </location>
</feature>
<dbReference type="Proteomes" id="UP001066276">
    <property type="component" value="Chromosome 10"/>
</dbReference>
<evidence type="ECO:0000256" key="1">
    <source>
        <dbReference type="ARBA" id="ARBA00004123"/>
    </source>
</evidence>
<keyword evidence="4" id="KW-0498">Mitosis</keyword>
<dbReference type="PANTHER" id="PTHR23168:SF0">
    <property type="entry name" value="MITOTIC SPINDLE ASSEMBLY CHECKPOINT PROTEIN MAD1"/>
    <property type="match status" value="1"/>
</dbReference>
<dbReference type="Pfam" id="PF05557">
    <property type="entry name" value="MAD"/>
    <property type="match status" value="1"/>
</dbReference>
<evidence type="ECO:0000256" key="4">
    <source>
        <dbReference type="ARBA" id="ARBA00022776"/>
    </source>
</evidence>
<comment type="caution">
    <text evidence="9">The sequence shown here is derived from an EMBL/GenBank/DDBJ whole genome shotgun (WGS) entry which is preliminary data.</text>
</comment>
<evidence type="ECO:0000256" key="3">
    <source>
        <dbReference type="ARBA" id="ARBA00022618"/>
    </source>
</evidence>
<comment type="subcellular location">
    <subcellularLocation>
        <location evidence="1">Nucleus</location>
    </subcellularLocation>
</comment>
<keyword evidence="10" id="KW-1185">Reference proteome</keyword>
<evidence type="ECO:0000256" key="6">
    <source>
        <dbReference type="ARBA" id="ARBA00023306"/>
    </source>
</evidence>
<protein>
    <recommendedName>
        <fullName evidence="11">Mitotic spindle assembly checkpoint protein MAD1</fullName>
    </recommendedName>
</protein>
<keyword evidence="5" id="KW-0539">Nucleus</keyword>
<sequence length="651" mass="75601">MTRSPPSYQAVAVARPPGGAGTAMEDLDDNTTVFSTLRSFNNFLSQRSEVTPVSLFSSSPGHGSLQLQFQQSTQLEEQAEQIRSKSNLLQIEREKLQMELSHKRARIELEKAATTSARNYEREADRNQDLLNRIKQLQDKETEAKNKLVEQIEMNKTFKKSMEAQSKKLMEKESKLSEANKTITELKDKLSDLQWKMMHQEMQTKTQDTEKEELKEQLDVLRKKCQESSQTMQVLQACQTLNAEQEQKIKELEQKLASQEQDAAIVRNMKSELARLPKLEKELLELKEENAYHWEVKENNALLNEEVESLRRVKERYDKMKEEMVNLELDKEKILGKLKNWENMEQITGLSIRTPDDFSRYVIALQQRELDLKEKNATTTNSARVLEKAQHQLQEDLLKIQNQYFEEKKRREQQEALVRRLQKRVLLLSKERDGMRAILDSYDSELTPTEHSPQLYHRLREAEEMLQKMHNHNKELEAQVCQALEEKGTANLRADSLEAELKLLKSQEATSGHGSVIAKEELDSLRLKVEELEAERGRLEEANNNLDIKLEKLNMQGNFDTSQYKVLHLTMNPASNAQQRRQEEHQLLQDECEKLRQLVKVLEEGNPIPEKLEAIGSVVSSQELTEQKIKRLPIMFSNSCTRQDDGYGNNM</sequence>
<evidence type="ECO:0000256" key="2">
    <source>
        <dbReference type="ARBA" id="ARBA00008029"/>
    </source>
</evidence>
<dbReference type="GO" id="GO:0051315">
    <property type="term" value="P:attachment of mitotic spindle microtubules to kinetochore"/>
    <property type="evidence" value="ECO:0007669"/>
    <property type="project" value="TreeGrafter"/>
</dbReference>
<reference evidence="9" key="1">
    <citation type="journal article" date="2022" name="bioRxiv">
        <title>Sequencing and chromosome-scale assembly of the giantPleurodeles waltlgenome.</title>
        <authorList>
            <person name="Brown T."/>
            <person name="Elewa A."/>
            <person name="Iarovenko S."/>
            <person name="Subramanian E."/>
            <person name="Araus A.J."/>
            <person name="Petzold A."/>
            <person name="Susuki M."/>
            <person name="Suzuki K.-i.T."/>
            <person name="Hayashi T."/>
            <person name="Toyoda A."/>
            <person name="Oliveira C."/>
            <person name="Osipova E."/>
            <person name="Leigh N.D."/>
            <person name="Simon A."/>
            <person name="Yun M.H."/>
        </authorList>
    </citation>
    <scope>NUCLEOTIDE SEQUENCE</scope>
    <source>
        <strain evidence="9">20211129_DDA</strain>
        <tissue evidence="9">Liver</tissue>
    </source>
</reference>